<gene>
    <name evidence="10" type="ORF">D5R95_04340</name>
</gene>
<keyword evidence="1" id="KW-0813">Transport</keyword>
<dbReference type="GO" id="GO:0016020">
    <property type="term" value="C:membrane"/>
    <property type="evidence" value="ECO:0007669"/>
    <property type="project" value="InterPro"/>
</dbReference>
<evidence type="ECO:0000256" key="4">
    <source>
        <dbReference type="ARBA" id="ARBA00022737"/>
    </source>
</evidence>
<evidence type="ECO:0000256" key="6">
    <source>
        <dbReference type="ARBA" id="ARBA00023004"/>
    </source>
</evidence>
<sequence>MDKTVEKVIIPLKQHEGAICTPLVAKGDKVLVGQKIGDCNESPFCASVHSSVAGEVISIEEVPHPNGKRVESIIVQPDEEQRSVDFVKQDDLNPSELIEAIKNAGIVENYGVPTHMVLAPLNKNIDTVIINATSSEWIQGDYSDPGDYASSIISSLKILMKAANVSKGAIVLRNDDAESINAFERTTYNGEHVHVAPLVGNRKIDYYFDDMNTDIVVVSQKPMYGKSLFNLFTERVTGRKVSKTCDPSDVGVAICGLKSAKAVHDAIN</sequence>
<dbReference type="Pfam" id="PF13375">
    <property type="entry name" value="RnfC_N"/>
    <property type="match status" value="1"/>
</dbReference>
<keyword evidence="7" id="KW-0411">Iron-sulfur</keyword>
<keyword evidence="6" id="KW-0408">Iron</keyword>
<evidence type="ECO:0000259" key="8">
    <source>
        <dbReference type="Pfam" id="PF01512"/>
    </source>
</evidence>
<dbReference type="InterPro" id="IPR010208">
    <property type="entry name" value="Ion_transpt_RnfC/RsxC"/>
</dbReference>
<dbReference type="AlphaFoldDB" id="A0A424YYR6"/>
<feature type="domain" description="NADH-ubiquinone oxidoreductase 51kDa subunit FMN-binding" evidence="8">
    <location>
        <begin position="101"/>
        <end position="264"/>
    </location>
</feature>
<dbReference type="Pfam" id="PF01512">
    <property type="entry name" value="Complex1_51K"/>
    <property type="match status" value="1"/>
</dbReference>
<comment type="caution">
    <text evidence="10">The sequence shown here is derived from an EMBL/GenBank/DDBJ whole genome shotgun (WGS) entry which is preliminary data.</text>
</comment>
<dbReference type="EMBL" id="QZAB01000284">
    <property type="protein sequence ID" value="RQD85729.1"/>
    <property type="molecule type" value="Genomic_DNA"/>
</dbReference>
<evidence type="ECO:0000313" key="11">
    <source>
        <dbReference type="Proteomes" id="UP000284763"/>
    </source>
</evidence>
<keyword evidence="2" id="KW-0004">4Fe-4S</keyword>
<evidence type="ECO:0000313" key="10">
    <source>
        <dbReference type="EMBL" id="RQD85729.1"/>
    </source>
</evidence>
<keyword evidence="4" id="KW-0677">Repeat</keyword>
<proteinExistence type="predicted"/>
<accession>A0A424YYR6</accession>
<organism evidence="10 11">
    <name type="scientific">Methanosalsum natronophilum</name>
    <dbReference type="NCBI Taxonomy" id="768733"/>
    <lineage>
        <taxon>Archaea</taxon>
        <taxon>Methanobacteriati</taxon>
        <taxon>Methanobacteriota</taxon>
        <taxon>Stenosarchaea group</taxon>
        <taxon>Methanomicrobia</taxon>
        <taxon>Methanosarcinales</taxon>
        <taxon>Methanosarcinaceae</taxon>
        <taxon>Methanosalsum</taxon>
    </lineage>
</organism>
<dbReference type="InterPro" id="IPR011538">
    <property type="entry name" value="Nuo51_FMN-bd"/>
</dbReference>
<evidence type="ECO:0000256" key="7">
    <source>
        <dbReference type="ARBA" id="ARBA00023014"/>
    </source>
</evidence>
<dbReference type="PANTHER" id="PTHR43034">
    <property type="entry name" value="ION-TRANSLOCATING OXIDOREDUCTASE COMPLEX SUBUNIT C"/>
    <property type="match status" value="1"/>
</dbReference>
<dbReference type="GO" id="GO:0009055">
    <property type="term" value="F:electron transfer activity"/>
    <property type="evidence" value="ECO:0007669"/>
    <property type="project" value="InterPro"/>
</dbReference>
<reference evidence="10 11" key="1">
    <citation type="submission" date="2018-08" db="EMBL/GenBank/DDBJ databases">
        <title>The metabolism and importance of syntrophic acetate oxidation coupled to methane or sulfide production in haloalkaline environments.</title>
        <authorList>
            <person name="Timmers P.H.A."/>
            <person name="Vavourakis C.D."/>
            <person name="Sorokin D.Y."/>
            <person name="Sinninghe Damste J.S."/>
            <person name="Muyzer G."/>
            <person name="Stams A.J.M."/>
            <person name="Plugge C.M."/>
        </authorList>
    </citation>
    <scope>NUCLEOTIDE SEQUENCE [LARGE SCALE GENOMIC DNA]</scope>
    <source>
        <strain evidence="10">MSAO_Arc3</strain>
    </source>
</reference>
<protein>
    <submittedName>
        <fullName evidence="10">NADH:ubiquinone oxidoreductase</fullName>
    </submittedName>
</protein>
<dbReference type="Proteomes" id="UP000284763">
    <property type="component" value="Unassembled WGS sequence"/>
</dbReference>
<dbReference type="SUPFAM" id="SSF142019">
    <property type="entry name" value="Nqo1 FMN-binding domain-like"/>
    <property type="match status" value="1"/>
</dbReference>
<dbReference type="GO" id="GO:0046872">
    <property type="term" value="F:metal ion binding"/>
    <property type="evidence" value="ECO:0007669"/>
    <property type="project" value="UniProtKB-KW"/>
</dbReference>
<dbReference type="PANTHER" id="PTHR43034:SF2">
    <property type="entry name" value="ION-TRANSLOCATING OXIDOREDUCTASE COMPLEX SUBUNIT C"/>
    <property type="match status" value="1"/>
</dbReference>
<feature type="domain" description="RnfC Barrel sandwich hybrid" evidence="9">
    <location>
        <begin position="6"/>
        <end position="80"/>
    </location>
</feature>
<keyword evidence="3" id="KW-0479">Metal-binding</keyword>
<dbReference type="InterPro" id="IPR026902">
    <property type="entry name" value="RnfC_N"/>
</dbReference>
<dbReference type="InterPro" id="IPR037225">
    <property type="entry name" value="Nuo51_FMN-bd_sf"/>
</dbReference>
<evidence type="ECO:0000259" key="9">
    <source>
        <dbReference type="Pfam" id="PF13375"/>
    </source>
</evidence>
<evidence type="ECO:0000256" key="5">
    <source>
        <dbReference type="ARBA" id="ARBA00022982"/>
    </source>
</evidence>
<dbReference type="GO" id="GO:0051539">
    <property type="term" value="F:4 iron, 4 sulfur cluster binding"/>
    <property type="evidence" value="ECO:0007669"/>
    <property type="project" value="UniProtKB-KW"/>
</dbReference>
<name>A0A424YYR6_9EURY</name>
<evidence type="ECO:0000256" key="2">
    <source>
        <dbReference type="ARBA" id="ARBA00022485"/>
    </source>
</evidence>
<feature type="non-terminal residue" evidence="10">
    <location>
        <position position="268"/>
    </location>
</feature>
<keyword evidence="10" id="KW-0830">Ubiquinone</keyword>
<evidence type="ECO:0000256" key="1">
    <source>
        <dbReference type="ARBA" id="ARBA00022448"/>
    </source>
</evidence>
<evidence type="ECO:0000256" key="3">
    <source>
        <dbReference type="ARBA" id="ARBA00022723"/>
    </source>
</evidence>
<keyword evidence="5" id="KW-0249">Electron transport</keyword>